<protein>
    <recommendedName>
        <fullName evidence="2">Inhibitor I9 domain-containing protein</fullName>
    </recommendedName>
</protein>
<evidence type="ECO:0000259" key="2">
    <source>
        <dbReference type="Pfam" id="PF05922"/>
    </source>
</evidence>
<dbReference type="Proteomes" id="UP000218209">
    <property type="component" value="Unassembled WGS sequence"/>
</dbReference>
<proteinExistence type="predicted"/>
<dbReference type="InterPro" id="IPR037045">
    <property type="entry name" value="S8pro/Inhibitor_I9_sf"/>
</dbReference>
<evidence type="ECO:0000313" key="5">
    <source>
        <dbReference type="Proteomes" id="UP000218209"/>
    </source>
</evidence>
<keyword evidence="1" id="KW-0732">Signal</keyword>
<organism evidence="4 5">
    <name type="scientific">Porphyra umbilicalis</name>
    <name type="common">Purple laver</name>
    <name type="synonym">Red alga</name>
    <dbReference type="NCBI Taxonomy" id="2786"/>
    <lineage>
        <taxon>Eukaryota</taxon>
        <taxon>Rhodophyta</taxon>
        <taxon>Bangiophyceae</taxon>
        <taxon>Bangiales</taxon>
        <taxon>Bangiaceae</taxon>
        <taxon>Porphyra</taxon>
    </lineage>
</organism>
<feature type="domain" description="Inhibitor I9" evidence="2">
    <location>
        <begin position="42"/>
        <end position="120"/>
    </location>
</feature>
<dbReference type="Gene3D" id="3.30.70.80">
    <property type="entry name" value="Peptidase S8 propeptide/proteinase inhibitor I9"/>
    <property type="match status" value="1"/>
</dbReference>
<keyword evidence="5" id="KW-1185">Reference proteome</keyword>
<accession>A0A1X6P4Y8</accession>
<evidence type="ECO:0000313" key="4">
    <source>
        <dbReference type="EMBL" id="OSX75908.1"/>
    </source>
</evidence>
<dbReference type="AlphaFoldDB" id="A0A1X6P4Y8"/>
<gene>
    <name evidence="3" type="ORF">BU14_0217s0018</name>
    <name evidence="4" type="ORF">BU14_0217s0022</name>
</gene>
<dbReference type="Pfam" id="PF05922">
    <property type="entry name" value="Inhibitor_I9"/>
    <property type="match status" value="1"/>
</dbReference>
<evidence type="ECO:0000256" key="1">
    <source>
        <dbReference type="SAM" id="SignalP"/>
    </source>
</evidence>
<dbReference type="SUPFAM" id="SSF54897">
    <property type="entry name" value="Protease propeptides/inhibitors"/>
    <property type="match status" value="1"/>
</dbReference>
<evidence type="ECO:0000313" key="3">
    <source>
        <dbReference type="EMBL" id="OSX75905.1"/>
    </source>
</evidence>
<dbReference type="EMBL" id="KV918887">
    <property type="protein sequence ID" value="OSX75905.1"/>
    <property type="molecule type" value="Genomic_DNA"/>
</dbReference>
<dbReference type="EMBL" id="KV918887">
    <property type="protein sequence ID" value="OSX75908.1"/>
    <property type="molecule type" value="Genomic_DNA"/>
</dbReference>
<feature type="chain" id="PRO_5011906232" description="Inhibitor I9 domain-containing protein" evidence="1">
    <location>
        <begin position="28"/>
        <end position="122"/>
    </location>
</feature>
<sequence length="122" mass="12215">MAPPRAGTLPLLVAAAAAAIVALSCVATRVDSSTAAAPPTKRYIVTLTHSAAPADAVRSAVRRVQARARAAVAGGGAPALRVLDEYRTIGGLLVEGTPADAEAVRAMDGVLFVEEDGIVTAA</sequence>
<reference evidence="4 5" key="1">
    <citation type="submission" date="2017-03" db="EMBL/GenBank/DDBJ databases">
        <title>WGS assembly of Porphyra umbilicalis.</title>
        <authorList>
            <person name="Brawley S.H."/>
            <person name="Blouin N.A."/>
            <person name="Ficko-Blean E."/>
            <person name="Wheeler G.L."/>
            <person name="Lohr M."/>
            <person name="Goodson H.V."/>
            <person name="Jenkins J.W."/>
            <person name="Blaby-Haas C.E."/>
            <person name="Helliwell K.E."/>
            <person name="Chan C."/>
            <person name="Marriage T."/>
            <person name="Bhattacharya D."/>
            <person name="Klein A.S."/>
            <person name="Badis Y."/>
            <person name="Brodie J."/>
            <person name="Cao Y."/>
            <person name="Collen J."/>
            <person name="Dittami S.M."/>
            <person name="Gachon C.M."/>
            <person name="Green B.R."/>
            <person name="Karpowicz S."/>
            <person name="Kim J.W."/>
            <person name="Kudahl U."/>
            <person name="Lin S."/>
            <person name="Michel G."/>
            <person name="Mittag M."/>
            <person name="Olson B.J."/>
            <person name="Pangilinan J."/>
            <person name="Peng Y."/>
            <person name="Qiu H."/>
            <person name="Shu S."/>
            <person name="Singer J.T."/>
            <person name="Smith A.G."/>
            <person name="Sprecher B.N."/>
            <person name="Wagner V."/>
            <person name="Wang W."/>
            <person name="Wang Z.-Y."/>
            <person name="Yan J."/>
            <person name="Yarish C."/>
            <person name="Zoeuner-Riek S."/>
            <person name="Zhuang Y."/>
            <person name="Zou Y."/>
            <person name="Lindquist E.A."/>
            <person name="Grimwood J."/>
            <person name="Barry K."/>
            <person name="Rokhsar D.S."/>
            <person name="Schmutz J."/>
            <person name="Stiller J.W."/>
            <person name="Grossman A.R."/>
            <person name="Prochnik S.E."/>
        </authorList>
    </citation>
    <scope>NUCLEOTIDE SEQUENCE [LARGE SCALE GENOMIC DNA]</scope>
    <source>
        <strain evidence="4">4086291</strain>
    </source>
</reference>
<feature type="signal peptide" evidence="1">
    <location>
        <begin position="1"/>
        <end position="27"/>
    </location>
</feature>
<dbReference type="InterPro" id="IPR010259">
    <property type="entry name" value="S8pro/Inhibitor_I9"/>
</dbReference>
<dbReference type="PROSITE" id="PS51257">
    <property type="entry name" value="PROKAR_LIPOPROTEIN"/>
    <property type="match status" value="1"/>
</dbReference>
<name>A0A1X6P4Y8_PORUM</name>